<gene>
    <name evidence="2" type="ORF">N7539_005860</name>
</gene>
<comment type="caution">
    <text evidence="2">The sequence shown here is derived from an EMBL/GenBank/DDBJ whole genome shotgun (WGS) entry which is preliminary data.</text>
</comment>
<keyword evidence="3" id="KW-1185">Reference proteome</keyword>
<evidence type="ECO:0000313" key="2">
    <source>
        <dbReference type="EMBL" id="KAJ5484064.1"/>
    </source>
</evidence>
<reference evidence="2" key="1">
    <citation type="submission" date="2022-12" db="EMBL/GenBank/DDBJ databases">
        <authorList>
            <person name="Petersen C."/>
        </authorList>
    </citation>
    <scope>NUCLEOTIDE SEQUENCE</scope>
    <source>
        <strain evidence="2">IBT 30728</strain>
    </source>
</reference>
<name>A0A9W9X584_9EURO</name>
<evidence type="ECO:0000313" key="3">
    <source>
        <dbReference type="Proteomes" id="UP001148312"/>
    </source>
</evidence>
<reference evidence="2" key="2">
    <citation type="journal article" date="2023" name="IMA Fungus">
        <title>Comparative genomic study of the Penicillium genus elucidates a diverse pangenome and 15 lateral gene transfer events.</title>
        <authorList>
            <person name="Petersen C."/>
            <person name="Sorensen T."/>
            <person name="Nielsen M.R."/>
            <person name="Sondergaard T.E."/>
            <person name="Sorensen J.L."/>
            <person name="Fitzpatrick D.A."/>
            <person name="Frisvad J.C."/>
            <person name="Nielsen K.L."/>
        </authorList>
    </citation>
    <scope>NUCLEOTIDE SEQUENCE</scope>
    <source>
        <strain evidence="2">IBT 30728</strain>
    </source>
</reference>
<proteinExistence type="predicted"/>
<feature type="compositionally biased region" description="Acidic residues" evidence="1">
    <location>
        <begin position="100"/>
        <end position="113"/>
    </location>
</feature>
<dbReference type="GeneID" id="81625711"/>
<dbReference type="AlphaFoldDB" id="A0A9W9X584"/>
<protein>
    <submittedName>
        <fullName evidence="2">Uncharacterized protein</fullName>
    </submittedName>
</protein>
<feature type="region of interest" description="Disordered" evidence="1">
    <location>
        <begin position="83"/>
        <end position="113"/>
    </location>
</feature>
<accession>A0A9W9X584</accession>
<dbReference type="Proteomes" id="UP001148312">
    <property type="component" value="Unassembled WGS sequence"/>
</dbReference>
<organism evidence="2 3">
    <name type="scientific">Penicillium diatomitis</name>
    <dbReference type="NCBI Taxonomy" id="2819901"/>
    <lineage>
        <taxon>Eukaryota</taxon>
        <taxon>Fungi</taxon>
        <taxon>Dikarya</taxon>
        <taxon>Ascomycota</taxon>
        <taxon>Pezizomycotina</taxon>
        <taxon>Eurotiomycetes</taxon>
        <taxon>Eurotiomycetidae</taxon>
        <taxon>Eurotiales</taxon>
        <taxon>Aspergillaceae</taxon>
        <taxon>Penicillium</taxon>
    </lineage>
</organism>
<evidence type="ECO:0000256" key="1">
    <source>
        <dbReference type="SAM" id="MobiDB-lite"/>
    </source>
</evidence>
<dbReference type="EMBL" id="JAPWDQ010000006">
    <property type="protein sequence ID" value="KAJ5484064.1"/>
    <property type="molecule type" value="Genomic_DNA"/>
</dbReference>
<dbReference type="RefSeq" id="XP_056789334.1">
    <property type="nucleotide sequence ID" value="XM_056935462.1"/>
</dbReference>
<sequence>MSSNLVRPKGSSEKGGVVALSAIESFGQFTATLKLPWTPGQSVNSPHNVVCGKTIRLQRRWLENGQPEIFWLDDAENTGVRLRARQSRGAGSERSRERDDDCWEVDVEGQSDI</sequence>